<proteinExistence type="predicted"/>
<evidence type="ECO:0000313" key="1">
    <source>
        <dbReference type="EMBL" id="RDX76671.1"/>
    </source>
</evidence>
<comment type="caution">
    <text evidence="1">The sequence shown here is derived from an EMBL/GenBank/DDBJ whole genome shotgun (WGS) entry which is preliminary data.</text>
</comment>
<organism evidence="1 2">
    <name type="scientific">Mucuna pruriens</name>
    <name type="common">Velvet bean</name>
    <name type="synonym">Dolichos pruriens</name>
    <dbReference type="NCBI Taxonomy" id="157652"/>
    <lineage>
        <taxon>Eukaryota</taxon>
        <taxon>Viridiplantae</taxon>
        <taxon>Streptophyta</taxon>
        <taxon>Embryophyta</taxon>
        <taxon>Tracheophyta</taxon>
        <taxon>Spermatophyta</taxon>
        <taxon>Magnoliopsida</taxon>
        <taxon>eudicotyledons</taxon>
        <taxon>Gunneridae</taxon>
        <taxon>Pentapetalae</taxon>
        <taxon>rosids</taxon>
        <taxon>fabids</taxon>
        <taxon>Fabales</taxon>
        <taxon>Fabaceae</taxon>
        <taxon>Papilionoideae</taxon>
        <taxon>50 kb inversion clade</taxon>
        <taxon>NPAAA clade</taxon>
        <taxon>indigoferoid/millettioid clade</taxon>
        <taxon>Phaseoleae</taxon>
        <taxon>Mucuna</taxon>
    </lineage>
</organism>
<dbReference type="EMBL" id="QJKJ01009419">
    <property type="protein sequence ID" value="RDX76671.1"/>
    <property type="molecule type" value="Genomic_DNA"/>
</dbReference>
<dbReference type="InterPro" id="IPR008972">
    <property type="entry name" value="Cupredoxin"/>
</dbReference>
<keyword evidence="2" id="KW-1185">Reference proteome</keyword>
<name>A0A371FEE9_MUCPR</name>
<accession>A0A371FEE9</accession>
<protein>
    <recommendedName>
        <fullName evidence="3">Phytocyanin domain-containing protein</fullName>
    </recommendedName>
</protein>
<feature type="non-terminal residue" evidence="1">
    <location>
        <position position="1"/>
    </location>
</feature>
<dbReference type="SUPFAM" id="SSF49503">
    <property type="entry name" value="Cupredoxins"/>
    <property type="match status" value="1"/>
</dbReference>
<evidence type="ECO:0000313" key="2">
    <source>
        <dbReference type="Proteomes" id="UP000257109"/>
    </source>
</evidence>
<evidence type="ECO:0008006" key="3">
    <source>
        <dbReference type="Google" id="ProtNLM"/>
    </source>
</evidence>
<dbReference type="Proteomes" id="UP000257109">
    <property type="component" value="Unassembled WGS sequence"/>
</dbReference>
<dbReference type="AlphaFoldDB" id="A0A371FEE9"/>
<dbReference type="OrthoDB" id="687943at2759"/>
<sequence>MIVFKCAVGEYNVFKVNGVASESCTVGPESDALFTESDPIVLAMPGRKCYISGVVHCNVGHKLVITVQLDTLSPSPSPV</sequence>
<gene>
    <name evidence="1" type="ORF">CR513_43315</name>
</gene>
<dbReference type="Gene3D" id="2.60.40.420">
    <property type="entry name" value="Cupredoxins - blue copper proteins"/>
    <property type="match status" value="1"/>
</dbReference>
<reference evidence="1" key="1">
    <citation type="submission" date="2018-05" db="EMBL/GenBank/DDBJ databases">
        <title>Draft genome of Mucuna pruriens seed.</title>
        <authorList>
            <person name="Nnadi N.E."/>
            <person name="Vos R."/>
            <person name="Hasami M.H."/>
            <person name="Devisetty U.K."/>
            <person name="Aguiy J.C."/>
        </authorList>
    </citation>
    <scope>NUCLEOTIDE SEQUENCE [LARGE SCALE GENOMIC DNA]</scope>
    <source>
        <strain evidence="1">JCA_2017</strain>
    </source>
</reference>